<accession>A0ABS2IQ22</accession>
<evidence type="ECO:0000313" key="2">
    <source>
        <dbReference type="Proteomes" id="UP001518872"/>
    </source>
</evidence>
<proteinExistence type="predicted"/>
<comment type="caution">
    <text evidence="1">The sequence shown here is derived from an EMBL/GenBank/DDBJ whole genome shotgun (WGS) entry which is preliminary data.</text>
</comment>
<dbReference type="SUPFAM" id="SSF53474">
    <property type="entry name" value="alpha/beta-Hydrolases"/>
    <property type="match status" value="1"/>
</dbReference>
<evidence type="ECO:0008006" key="3">
    <source>
        <dbReference type="Google" id="ProtNLM"/>
    </source>
</evidence>
<dbReference type="Gene3D" id="3.40.50.1820">
    <property type="entry name" value="alpha/beta hydrolase"/>
    <property type="match status" value="1"/>
</dbReference>
<dbReference type="RefSeq" id="WP_204924114.1">
    <property type="nucleotide sequence ID" value="NZ_JAFEUC010000002.1"/>
</dbReference>
<keyword evidence="2" id="KW-1185">Reference proteome</keyword>
<gene>
    <name evidence="1" type="ORF">JQX11_06990</name>
</gene>
<dbReference type="Proteomes" id="UP001518872">
    <property type="component" value="Unassembled WGS sequence"/>
</dbReference>
<evidence type="ECO:0000313" key="1">
    <source>
        <dbReference type="EMBL" id="MBM7076091.1"/>
    </source>
</evidence>
<dbReference type="EMBL" id="JAFEUC010000002">
    <property type="protein sequence ID" value="MBM7076091.1"/>
    <property type="molecule type" value="Genomic_DNA"/>
</dbReference>
<name>A0ABS2IQ22_9ACTN</name>
<dbReference type="InterPro" id="IPR029058">
    <property type="entry name" value="AB_hydrolase_fold"/>
</dbReference>
<sequence length="283" mass="29880">MNESTTWRALTTGSTDEVVLAIDFDATGRPEARFADLAPHLGPDSTVWETVPLGMDALAGPTGEGYVKRWADEVRASGRTVTAVMGFCAGGALAPALAAQVGQWQPEPPLILFDPETVTPLTMYWQFAKIIEVATSSLTPAELDEAREAGRQAQRDLGDLEPLADRLSEIFGQVGAVAFPRLGLDATSAAEVVTLFRSFISYLCAAGQFDPLPAWSRATVLTSASPTSGLNGYRTINPQAPTNLAGDEITFSVGHAGMLADATVAATTRELLARTRVLGGARS</sequence>
<reference evidence="1 2" key="1">
    <citation type="submission" date="2021-02" db="EMBL/GenBank/DDBJ databases">
        <authorList>
            <person name="Ra J.-S."/>
        </authorList>
    </citation>
    <scope>NUCLEOTIDE SEQUENCE [LARGE SCALE GENOMIC DNA]</scope>
    <source>
        <strain evidence="1 2">MMS20-R1-14</strain>
    </source>
</reference>
<protein>
    <recommendedName>
        <fullName evidence="3">Thioesterase domain-containing protein</fullName>
    </recommendedName>
</protein>
<organism evidence="1 2">
    <name type="scientific">Micromonospora humida</name>
    <dbReference type="NCBI Taxonomy" id="2809018"/>
    <lineage>
        <taxon>Bacteria</taxon>
        <taxon>Bacillati</taxon>
        <taxon>Actinomycetota</taxon>
        <taxon>Actinomycetes</taxon>
        <taxon>Micromonosporales</taxon>
        <taxon>Micromonosporaceae</taxon>
        <taxon>Micromonospora</taxon>
    </lineage>
</organism>